<dbReference type="Proteomes" id="UP001054945">
    <property type="component" value="Unassembled WGS sequence"/>
</dbReference>
<proteinExistence type="predicted"/>
<evidence type="ECO:0000313" key="2">
    <source>
        <dbReference type="Proteomes" id="UP001054945"/>
    </source>
</evidence>
<accession>A0AAV4P4I7</accession>
<dbReference type="EMBL" id="BPLR01021660">
    <property type="protein sequence ID" value="GIX92137.1"/>
    <property type="molecule type" value="Genomic_DNA"/>
</dbReference>
<keyword evidence="2" id="KW-1185">Reference proteome</keyword>
<reference evidence="1 2" key="1">
    <citation type="submission" date="2021-06" db="EMBL/GenBank/DDBJ databases">
        <title>Caerostris extrusa draft genome.</title>
        <authorList>
            <person name="Kono N."/>
            <person name="Arakawa K."/>
        </authorList>
    </citation>
    <scope>NUCLEOTIDE SEQUENCE [LARGE SCALE GENOMIC DNA]</scope>
</reference>
<name>A0AAV4P4I7_CAEEX</name>
<dbReference type="AlphaFoldDB" id="A0AAV4P4I7"/>
<gene>
    <name evidence="1" type="ORF">CEXT_670221</name>
</gene>
<organism evidence="1 2">
    <name type="scientific">Caerostris extrusa</name>
    <name type="common">Bark spider</name>
    <name type="synonym">Caerostris bankana</name>
    <dbReference type="NCBI Taxonomy" id="172846"/>
    <lineage>
        <taxon>Eukaryota</taxon>
        <taxon>Metazoa</taxon>
        <taxon>Ecdysozoa</taxon>
        <taxon>Arthropoda</taxon>
        <taxon>Chelicerata</taxon>
        <taxon>Arachnida</taxon>
        <taxon>Araneae</taxon>
        <taxon>Araneomorphae</taxon>
        <taxon>Entelegynae</taxon>
        <taxon>Araneoidea</taxon>
        <taxon>Araneidae</taxon>
        <taxon>Caerostris</taxon>
    </lineage>
</organism>
<evidence type="ECO:0000313" key="1">
    <source>
        <dbReference type="EMBL" id="GIX92137.1"/>
    </source>
</evidence>
<protein>
    <submittedName>
        <fullName evidence="1">Uncharacterized protein</fullName>
    </submittedName>
</protein>
<comment type="caution">
    <text evidence="1">The sequence shown here is derived from an EMBL/GenBank/DDBJ whole genome shotgun (WGS) entry which is preliminary data.</text>
</comment>
<sequence>MLILKATTGLIEHLTKPGMFAPINFFPEINKWVFQFFYHIRLLHEKYYIRFRYVIWVSNNPTFPPRSKPKSYTLRPLCLSSHKIKIAVENLTTLRKHNSIQCTSCSNAFASSEQSMRVSPPQTQFQKYCGCFTFRSEGRTHLREEEPRRGSNQ</sequence>